<dbReference type="EMBL" id="AUZX01014414">
    <property type="protein sequence ID" value="EQD32366.1"/>
    <property type="molecule type" value="Genomic_DNA"/>
</dbReference>
<gene>
    <name evidence="1" type="ORF">B1A_19536</name>
</gene>
<proteinExistence type="predicted"/>
<name>T0YAW8_9ZZZZ</name>
<accession>T0YAW8</accession>
<sequence>MKEDINKYFEREVKPFVPDAWINTDVRDQKDGKIGKVGYEISFNRYFYKFVPPRPLEEIDADLKKLGNEIIDLLGEITE</sequence>
<reference evidence="1" key="1">
    <citation type="submission" date="2013-08" db="EMBL/GenBank/DDBJ databases">
        <authorList>
            <person name="Mendez C."/>
            <person name="Richter M."/>
            <person name="Ferrer M."/>
            <person name="Sanchez J."/>
        </authorList>
    </citation>
    <scope>NUCLEOTIDE SEQUENCE</scope>
</reference>
<organism evidence="1">
    <name type="scientific">mine drainage metagenome</name>
    <dbReference type="NCBI Taxonomy" id="410659"/>
    <lineage>
        <taxon>unclassified sequences</taxon>
        <taxon>metagenomes</taxon>
        <taxon>ecological metagenomes</taxon>
    </lineage>
</organism>
<dbReference type="AlphaFoldDB" id="T0YAW8"/>
<evidence type="ECO:0000313" key="1">
    <source>
        <dbReference type="EMBL" id="EQD32366.1"/>
    </source>
</evidence>
<reference evidence="1" key="2">
    <citation type="journal article" date="2014" name="ISME J.">
        <title>Microbial stratification in low pH oxic and suboxic macroscopic growths along an acid mine drainage.</title>
        <authorList>
            <person name="Mendez-Garcia C."/>
            <person name="Mesa V."/>
            <person name="Sprenger R.R."/>
            <person name="Richter M."/>
            <person name="Diez M.S."/>
            <person name="Solano J."/>
            <person name="Bargiela R."/>
            <person name="Golyshina O.V."/>
            <person name="Manteca A."/>
            <person name="Ramos J.L."/>
            <person name="Gallego J.R."/>
            <person name="Llorente I."/>
            <person name="Martins Dos Santos V.A."/>
            <person name="Jensen O.N."/>
            <person name="Pelaez A.I."/>
            <person name="Sanchez J."/>
            <person name="Ferrer M."/>
        </authorList>
    </citation>
    <scope>NUCLEOTIDE SEQUENCE</scope>
</reference>
<comment type="caution">
    <text evidence="1">The sequence shown here is derived from an EMBL/GenBank/DDBJ whole genome shotgun (WGS) entry which is preliminary data.</text>
</comment>
<protein>
    <submittedName>
        <fullName evidence="1">Type I restriction enzyme HindVIIP M protein</fullName>
    </submittedName>
</protein>